<evidence type="ECO:0000313" key="2">
    <source>
        <dbReference type="Proteomes" id="UP000288216"/>
    </source>
</evidence>
<proteinExistence type="predicted"/>
<evidence type="ECO:0000313" key="1">
    <source>
        <dbReference type="EMBL" id="GCB74946.1"/>
    </source>
</evidence>
<dbReference type="EMBL" id="BFAA01014906">
    <property type="protein sequence ID" value="GCB74946.1"/>
    <property type="molecule type" value="Genomic_DNA"/>
</dbReference>
<protein>
    <submittedName>
        <fullName evidence="1">Uncharacterized protein</fullName>
    </submittedName>
</protein>
<keyword evidence="2" id="KW-1185">Reference proteome</keyword>
<feature type="non-terminal residue" evidence="1">
    <location>
        <position position="1"/>
    </location>
</feature>
<name>A0A401PP79_SCYTO</name>
<accession>A0A401PP79</accession>
<reference evidence="1 2" key="1">
    <citation type="journal article" date="2018" name="Nat. Ecol. Evol.">
        <title>Shark genomes provide insights into elasmobranch evolution and the origin of vertebrates.</title>
        <authorList>
            <person name="Hara Y"/>
            <person name="Yamaguchi K"/>
            <person name="Onimaru K"/>
            <person name="Kadota M"/>
            <person name="Koyanagi M"/>
            <person name="Keeley SD"/>
            <person name="Tatsumi K"/>
            <person name="Tanaka K"/>
            <person name="Motone F"/>
            <person name="Kageyama Y"/>
            <person name="Nozu R"/>
            <person name="Adachi N"/>
            <person name="Nishimura O"/>
            <person name="Nakagawa R"/>
            <person name="Tanegashima C"/>
            <person name="Kiyatake I"/>
            <person name="Matsumoto R"/>
            <person name="Murakumo K"/>
            <person name="Nishida K"/>
            <person name="Terakita A"/>
            <person name="Kuratani S"/>
            <person name="Sato K"/>
            <person name="Hyodo S Kuraku.S."/>
        </authorList>
    </citation>
    <scope>NUCLEOTIDE SEQUENCE [LARGE SCALE GENOMIC DNA]</scope>
</reference>
<comment type="caution">
    <text evidence="1">The sequence shown here is derived from an EMBL/GenBank/DDBJ whole genome shotgun (WGS) entry which is preliminary data.</text>
</comment>
<dbReference type="Proteomes" id="UP000288216">
    <property type="component" value="Unassembled WGS sequence"/>
</dbReference>
<gene>
    <name evidence="1" type="ORF">scyTo_0019691</name>
</gene>
<sequence length="77" mass="8813">NLQRLESTMSAVLLEEDQAAFMSLKAAATGNEQVVAFLQSALKQNRLLSMFPRQEKWQICILQQSYNQISKLNNVKR</sequence>
<dbReference type="AlphaFoldDB" id="A0A401PP79"/>
<organism evidence="1 2">
    <name type="scientific">Scyliorhinus torazame</name>
    <name type="common">Cloudy catshark</name>
    <name type="synonym">Catulus torazame</name>
    <dbReference type="NCBI Taxonomy" id="75743"/>
    <lineage>
        <taxon>Eukaryota</taxon>
        <taxon>Metazoa</taxon>
        <taxon>Chordata</taxon>
        <taxon>Craniata</taxon>
        <taxon>Vertebrata</taxon>
        <taxon>Chondrichthyes</taxon>
        <taxon>Elasmobranchii</taxon>
        <taxon>Galeomorphii</taxon>
        <taxon>Galeoidea</taxon>
        <taxon>Carcharhiniformes</taxon>
        <taxon>Scyliorhinidae</taxon>
        <taxon>Scyliorhinus</taxon>
    </lineage>
</organism>